<evidence type="ECO:0000256" key="5">
    <source>
        <dbReference type="ARBA" id="ARBA00022801"/>
    </source>
</evidence>
<protein>
    <recommendedName>
        <fullName evidence="11">m7GpppN-mRNA hydrolase NUDT17</fullName>
        <ecNumber evidence="8">3.6.1.62</ecNumber>
    </recommendedName>
    <alternativeName>
        <fullName evidence="12">Nucleoside diphosphate-linked moiety X motif 17</fullName>
    </alternativeName>
</protein>
<comment type="cofactor">
    <cofactor evidence="1">
        <name>Mn(2+)</name>
        <dbReference type="ChEBI" id="CHEBI:29035"/>
    </cofactor>
</comment>
<evidence type="ECO:0000256" key="6">
    <source>
        <dbReference type="ARBA" id="ARBA00022842"/>
    </source>
</evidence>
<accession>A0ABN8NSH4</accession>
<keyword evidence="6" id="KW-0460">Magnesium</keyword>
<dbReference type="InterPro" id="IPR020476">
    <property type="entry name" value="Nudix_hydrolase"/>
</dbReference>
<evidence type="ECO:0000256" key="9">
    <source>
        <dbReference type="ARBA" id="ARBA00093205"/>
    </source>
</evidence>
<evidence type="ECO:0000313" key="15">
    <source>
        <dbReference type="EMBL" id="CAH3115389.1"/>
    </source>
</evidence>
<name>A0ABN8NSH4_9CNID</name>
<evidence type="ECO:0000256" key="12">
    <source>
        <dbReference type="ARBA" id="ARBA00093663"/>
    </source>
</evidence>
<comment type="cofactor">
    <cofactor evidence="2">
        <name>Mg(2+)</name>
        <dbReference type="ChEBI" id="CHEBI:18420"/>
    </cofactor>
</comment>
<evidence type="ECO:0000256" key="11">
    <source>
        <dbReference type="ARBA" id="ARBA00093621"/>
    </source>
</evidence>
<comment type="similarity">
    <text evidence="3 13">Belongs to the Nudix hydrolase family.</text>
</comment>
<dbReference type="PROSITE" id="PS51462">
    <property type="entry name" value="NUDIX"/>
    <property type="match status" value="1"/>
</dbReference>
<dbReference type="PANTHER" id="PTHR42904">
    <property type="entry name" value="NUDIX HYDROLASE, NUDC SUBFAMILY"/>
    <property type="match status" value="1"/>
</dbReference>
<evidence type="ECO:0000256" key="8">
    <source>
        <dbReference type="ARBA" id="ARBA00026102"/>
    </source>
</evidence>
<dbReference type="InterPro" id="IPR050241">
    <property type="entry name" value="NAD-cap_RNA_hydrolase_NudC"/>
</dbReference>
<dbReference type="Gene3D" id="3.90.79.10">
    <property type="entry name" value="Nucleoside Triphosphate Pyrophosphohydrolase"/>
    <property type="match status" value="1"/>
</dbReference>
<evidence type="ECO:0000259" key="14">
    <source>
        <dbReference type="PROSITE" id="PS51462"/>
    </source>
</evidence>
<evidence type="ECO:0000313" key="16">
    <source>
        <dbReference type="Proteomes" id="UP001159405"/>
    </source>
</evidence>
<reference evidence="15 16" key="1">
    <citation type="submission" date="2022-05" db="EMBL/GenBank/DDBJ databases">
        <authorList>
            <consortium name="Genoscope - CEA"/>
            <person name="William W."/>
        </authorList>
    </citation>
    <scope>NUCLEOTIDE SEQUENCE [LARGE SCALE GENOMIC DNA]</scope>
</reference>
<evidence type="ECO:0000256" key="1">
    <source>
        <dbReference type="ARBA" id="ARBA00001936"/>
    </source>
</evidence>
<dbReference type="InterPro" id="IPR000086">
    <property type="entry name" value="NUDIX_hydrolase_dom"/>
</dbReference>
<dbReference type="InterPro" id="IPR033716">
    <property type="entry name" value="Nudt17_dom"/>
</dbReference>
<proteinExistence type="inferred from homology"/>
<keyword evidence="7" id="KW-0464">Manganese</keyword>
<dbReference type="PRINTS" id="PR00502">
    <property type="entry name" value="NUDIXFAMILY"/>
</dbReference>
<comment type="caution">
    <text evidence="15">The sequence shown here is derived from an EMBL/GenBank/DDBJ whole genome shotgun (WGS) entry which is preliminary data.</text>
</comment>
<evidence type="ECO:0000256" key="3">
    <source>
        <dbReference type="ARBA" id="ARBA00005582"/>
    </source>
</evidence>
<comment type="catalytic activity">
    <reaction evidence="9">
        <text>a 5'-end (N(7)-methyl 5'-triphosphoguanosine)-ribonucleoside in mRNA + H2O = N(7)-methyl-GDP + a 5'-end phospho-ribonucleoside in mRNA + 2 H(+)</text>
        <dbReference type="Rhea" id="RHEA:67484"/>
        <dbReference type="Rhea" id="RHEA-COMP:15692"/>
        <dbReference type="Rhea" id="RHEA-COMP:17167"/>
        <dbReference type="ChEBI" id="CHEBI:15377"/>
        <dbReference type="ChEBI" id="CHEBI:15378"/>
        <dbReference type="ChEBI" id="CHEBI:63714"/>
        <dbReference type="ChEBI" id="CHEBI:138282"/>
        <dbReference type="ChEBI" id="CHEBI:156461"/>
        <dbReference type="EC" id="3.6.1.62"/>
    </reaction>
</comment>
<dbReference type="PROSITE" id="PS00893">
    <property type="entry name" value="NUDIX_BOX"/>
    <property type="match status" value="1"/>
</dbReference>
<dbReference type="InterPro" id="IPR015797">
    <property type="entry name" value="NUDIX_hydrolase-like_dom_sf"/>
</dbReference>
<dbReference type="PANTHER" id="PTHR42904:SF1">
    <property type="entry name" value="NUCLEOSIDE DIPHOSPHATE-LINKED MOIETY X MOTIF 17"/>
    <property type="match status" value="1"/>
</dbReference>
<dbReference type="CDD" id="cd04694">
    <property type="entry name" value="NUDIX_Nudt17"/>
    <property type="match status" value="1"/>
</dbReference>
<dbReference type="Proteomes" id="UP001159405">
    <property type="component" value="Unassembled WGS sequence"/>
</dbReference>
<keyword evidence="16" id="KW-1185">Reference proteome</keyword>
<organism evidence="15 16">
    <name type="scientific">Porites lobata</name>
    <dbReference type="NCBI Taxonomy" id="104759"/>
    <lineage>
        <taxon>Eukaryota</taxon>
        <taxon>Metazoa</taxon>
        <taxon>Cnidaria</taxon>
        <taxon>Anthozoa</taxon>
        <taxon>Hexacorallia</taxon>
        <taxon>Scleractinia</taxon>
        <taxon>Fungiina</taxon>
        <taxon>Poritidae</taxon>
        <taxon>Porites</taxon>
    </lineage>
</organism>
<sequence length="367" mass="41253">MCVTWQPRSLTALDAVHECARRIYRLVSRFCRRLAARMSGKPNPKVFLCRDSRGSAAAPASFEKCCLTVLGCSQDKMDIGYVYEDGRLEIYPSGQGIKLAHPGRCPCRFLTSSDIANIPDRERSQGVKVAVAVLLQSSDGRVLLTRRPEHMRTFPNVWVPPGGHVESGETLYQAALRELSEETGLRFSENDLNISTLGLWESVFPPILSMEPCRPVRHHIVVYLLAQTKEDHSTLNGRLRLHQEEVDAATWLDEETATQAAASDDFGQSLKVPQRYFSAIVVENSRMVEKNLPLSNLMACLPRTAADGREQNKERLSTGTKFALRQWLKFLYPPPPGNLQRGDSFETVFHMLTKTGHQPMKAPFWGK</sequence>
<gene>
    <name evidence="15" type="ORF">PLOB_00023622</name>
</gene>
<keyword evidence="4" id="KW-0479">Metal-binding</keyword>
<feature type="domain" description="Nudix hydrolase" evidence="14">
    <location>
        <begin position="126"/>
        <end position="274"/>
    </location>
</feature>
<keyword evidence="5 13" id="KW-0378">Hydrolase</keyword>
<dbReference type="SUPFAM" id="SSF55811">
    <property type="entry name" value="Nudix"/>
    <property type="match status" value="1"/>
</dbReference>
<evidence type="ECO:0000256" key="2">
    <source>
        <dbReference type="ARBA" id="ARBA00001946"/>
    </source>
</evidence>
<dbReference type="InterPro" id="IPR020084">
    <property type="entry name" value="NUDIX_hydrolase_CS"/>
</dbReference>
<dbReference type="Pfam" id="PF00293">
    <property type="entry name" value="NUDIX"/>
    <property type="match status" value="1"/>
</dbReference>
<evidence type="ECO:0000256" key="7">
    <source>
        <dbReference type="ARBA" id="ARBA00023211"/>
    </source>
</evidence>
<dbReference type="EC" id="3.6.1.62" evidence="8"/>
<dbReference type="EMBL" id="CALNXK010000028">
    <property type="protein sequence ID" value="CAH3115389.1"/>
    <property type="molecule type" value="Genomic_DNA"/>
</dbReference>
<evidence type="ECO:0000256" key="13">
    <source>
        <dbReference type="RuleBase" id="RU003476"/>
    </source>
</evidence>
<comment type="function">
    <text evidence="10">Acts as a decapping enzyme capable of hydrolyzing monomethylated capped RNAs (in vitro). Hydrolyzes monomethylated capped RNA after alpha and beta phosphates to form N(7)-methyl-GDP. Shows low activity towards unmethylated capped RNA.</text>
</comment>
<evidence type="ECO:0000256" key="10">
    <source>
        <dbReference type="ARBA" id="ARBA00093415"/>
    </source>
</evidence>
<evidence type="ECO:0000256" key="4">
    <source>
        <dbReference type="ARBA" id="ARBA00022723"/>
    </source>
</evidence>